<dbReference type="Proteomes" id="UP000253759">
    <property type="component" value="Unassembled WGS sequence"/>
</dbReference>
<dbReference type="EMBL" id="QQNH01000003">
    <property type="protein sequence ID" value="RDE09922.1"/>
    <property type="molecule type" value="Genomic_DNA"/>
</dbReference>
<protein>
    <submittedName>
        <fullName evidence="3">ABC transporter substrate-binding protein</fullName>
    </submittedName>
</protein>
<evidence type="ECO:0000313" key="4">
    <source>
        <dbReference type="Proteomes" id="UP000253759"/>
    </source>
</evidence>
<dbReference type="OrthoDB" id="9776669at2"/>
<proteinExistence type="predicted"/>
<feature type="chain" id="PRO_5016737845" evidence="1">
    <location>
        <begin position="24"/>
        <end position="340"/>
    </location>
</feature>
<feature type="domain" description="SsuA/THI5-like" evidence="2">
    <location>
        <begin position="48"/>
        <end position="252"/>
    </location>
</feature>
<dbReference type="Gene3D" id="3.40.190.10">
    <property type="entry name" value="Periplasmic binding protein-like II"/>
    <property type="match status" value="2"/>
</dbReference>
<dbReference type="Pfam" id="PF09084">
    <property type="entry name" value="NMT1"/>
    <property type="match status" value="1"/>
</dbReference>
<name>A0A369W9H1_9HYPH</name>
<dbReference type="PANTHER" id="PTHR30024">
    <property type="entry name" value="ALIPHATIC SULFONATES-BINDING PROTEIN-RELATED"/>
    <property type="match status" value="1"/>
</dbReference>
<dbReference type="SUPFAM" id="SSF53850">
    <property type="entry name" value="Periplasmic binding protein-like II"/>
    <property type="match status" value="1"/>
</dbReference>
<comment type="caution">
    <text evidence="3">The sequence shown here is derived from an EMBL/GenBank/DDBJ whole genome shotgun (WGS) entry which is preliminary data.</text>
</comment>
<accession>A0A369W9H1</accession>
<reference evidence="4" key="1">
    <citation type="submission" date="2018-07" db="EMBL/GenBank/DDBJ databases">
        <authorList>
            <person name="Liu B.-T."/>
            <person name="Du Z."/>
        </authorList>
    </citation>
    <scope>NUCLEOTIDE SEQUENCE [LARGE SCALE GENOMIC DNA]</scope>
    <source>
        <strain evidence="4">XYN52</strain>
    </source>
</reference>
<evidence type="ECO:0000259" key="2">
    <source>
        <dbReference type="Pfam" id="PF09084"/>
    </source>
</evidence>
<keyword evidence="1" id="KW-0732">Signal</keyword>
<dbReference type="AlphaFoldDB" id="A0A369W9H1"/>
<feature type="signal peptide" evidence="1">
    <location>
        <begin position="1"/>
        <end position="23"/>
    </location>
</feature>
<dbReference type="RefSeq" id="WP_114644689.1">
    <property type="nucleotide sequence ID" value="NZ_QQNH01000003.1"/>
</dbReference>
<evidence type="ECO:0000313" key="3">
    <source>
        <dbReference type="EMBL" id="RDE09922.1"/>
    </source>
</evidence>
<keyword evidence="4" id="KW-1185">Reference proteome</keyword>
<gene>
    <name evidence="3" type="ORF">DVH29_03030</name>
</gene>
<sequence length="340" mass="36220">MSRSLKAALGFVFAALSVTPLMAQDAPFRLIVTHLEVPLVPNSVLDLAHVLGYYEREGVNVELVRVQQTPMAIAALQAGEGEMANIGVDALLQLTARGTDDLRAVASPNKSLPFLIAAKDSIATAADLGGHSFGVGRVGSLDHTLSVKVLESQGVDTDQIELVSLGQPNVRAQALAAGQIDATTVSIGVWTTLPDKEGLHVLVSADDYYAAAPVVNKVNAVTTTVLEERRDEVMGVLRALVNISRDFAADPELWVDAMATELPHMDREELATLAESFTQSWSVNGGMSADELDYTVTSLYEGEEFADLPPVALESWVDFGPIDAVLAELGVDDAMDQPAR</sequence>
<organism evidence="3 4">
    <name type="scientific">Pelagibacterium lacus</name>
    <dbReference type="NCBI Taxonomy" id="2282655"/>
    <lineage>
        <taxon>Bacteria</taxon>
        <taxon>Pseudomonadati</taxon>
        <taxon>Pseudomonadota</taxon>
        <taxon>Alphaproteobacteria</taxon>
        <taxon>Hyphomicrobiales</taxon>
        <taxon>Devosiaceae</taxon>
        <taxon>Pelagibacterium</taxon>
    </lineage>
</organism>
<dbReference type="InterPro" id="IPR015168">
    <property type="entry name" value="SsuA/THI5"/>
</dbReference>
<evidence type="ECO:0000256" key="1">
    <source>
        <dbReference type="SAM" id="SignalP"/>
    </source>
</evidence>